<dbReference type="STRING" id="984487.A0A1E4SPN7"/>
<reference evidence="2" key="1">
    <citation type="submission" date="2016-05" db="EMBL/GenBank/DDBJ databases">
        <title>Comparative genomics of biotechnologically important yeasts.</title>
        <authorList>
            <consortium name="DOE Joint Genome Institute"/>
            <person name="Riley R."/>
            <person name="Haridas S."/>
            <person name="Wolfe K.H."/>
            <person name="Lopes M.R."/>
            <person name="Hittinger C.T."/>
            <person name="Goker M."/>
            <person name="Salamov A."/>
            <person name="Wisecaver J."/>
            <person name="Long T.M."/>
            <person name="Aerts A.L."/>
            <person name="Barry K."/>
            <person name="Choi C."/>
            <person name="Clum A."/>
            <person name="Coughlan A.Y."/>
            <person name="Deshpande S."/>
            <person name="Douglass A.P."/>
            <person name="Hanson S.J."/>
            <person name="Klenk H.-P."/>
            <person name="Labutti K."/>
            <person name="Lapidus A."/>
            <person name="Lindquist E."/>
            <person name="Lipzen A."/>
            <person name="Meier-Kolthoff J.P."/>
            <person name="Ohm R.A."/>
            <person name="Otillar R.P."/>
            <person name="Pangilinan J."/>
            <person name="Peng Y."/>
            <person name="Rokas A."/>
            <person name="Rosa C.A."/>
            <person name="Scheuner C."/>
            <person name="Sibirny A.A."/>
            <person name="Slot J.C."/>
            <person name="Stielow J.B."/>
            <person name="Sun H."/>
            <person name="Kurtzman C.P."/>
            <person name="Blackwell M."/>
            <person name="Grigoriev I.V."/>
            <person name="Jeffries T.W."/>
        </authorList>
    </citation>
    <scope>NUCLEOTIDE SEQUENCE [LARGE SCALE GENOMIC DNA]</scope>
    <source>
        <strain evidence="2">NRRL Y-17324</strain>
    </source>
</reference>
<evidence type="ECO:0000313" key="2">
    <source>
        <dbReference type="Proteomes" id="UP000094285"/>
    </source>
</evidence>
<dbReference type="AlphaFoldDB" id="A0A1E4SPN7"/>
<name>A0A1E4SPN7_9ASCO</name>
<dbReference type="Proteomes" id="UP000094285">
    <property type="component" value="Unassembled WGS sequence"/>
</dbReference>
<sequence>MELICQLHSHITSSTSDHKTIQLIPGDQVEIVAAHDNGNLEIGLTKKTYLALFKQCHLYWHSKDSRSPTLDTYLMTLGYMVTTNENTTIIALHDTVTAQLYQEHGEEFLLREIDIISTYLSSRLKKINKSSSLWSLMKRYTVLIAEKYPDVLKTVVLRAWQSCQVHFANYYAANYLKWCFQVGILHREALETLQQLCHKNLRDVSLWNLQYEALLSVGGLRSQYSINEHNRLAKDSKYWSVQPRTPILAIDDPEWVRSEIIRQFEWLLQIECSIRTPYVTLINAEERIGGEADGLLDLASNKSSSVRKEIGSTNGSEGSVTVKRMEFCQVLETLWHLEAKGR</sequence>
<dbReference type="RefSeq" id="XP_020066612.1">
    <property type="nucleotide sequence ID" value="XM_020206189.1"/>
</dbReference>
<gene>
    <name evidence="1" type="ORF">CANTADRAFT_110209</name>
</gene>
<accession>A0A1E4SPN7</accession>
<dbReference type="GeneID" id="30980326"/>
<proteinExistence type="predicted"/>
<dbReference type="SUPFAM" id="SSF48439">
    <property type="entry name" value="Protein prenylyltransferase"/>
    <property type="match status" value="1"/>
</dbReference>
<protein>
    <submittedName>
        <fullName evidence="1">Uncharacterized protein</fullName>
    </submittedName>
</protein>
<keyword evidence="2" id="KW-1185">Reference proteome</keyword>
<evidence type="ECO:0000313" key="1">
    <source>
        <dbReference type="EMBL" id="ODV81490.1"/>
    </source>
</evidence>
<organism evidence="1 2">
    <name type="scientific">Suhomyces tanzawaensis NRRL Y-17324</name>
    <dbReference type="NCBI Taxonomy" id="984487"/>
    <lineage>
        <taxon>Eukaryota</taxon>
        <taxon>Fungi</taxon>
        <taxon>Dikarya</taxon>
        <taxon>Ascomycota</taxon>
        <taxon>Saccharomycotina</taxon>
        <taxon>Pichiomycetes</taxon>
        <taxon>Debaryomycetaceae</taxon>
        <taxon>Suhomyces</taxon>
    </lineage>
</organism>
<dbReference type="OrthoDB" id="5358702at2759"/>
<dbReference type="EMBL" id="KV453909">
    <property type="protein sequence ID" value="ODV81490.1"/>
    <property type="molecule type" value="Genomic_DNA"/>
</dbReference>